<reference evidence="1 2" key="1">
    <citation type="submission" date="2023-04" db="EMBL/GenBank/DDBJ databases">
        <title>Genome of Basidiobolus ranarum AG-B5.</title>
        <authorList>
            <person name="Stajich J.E."/>
            <person name="Carter-House D."/>
            <person name="Gryganskyi A."/>
        </authorList>
    </citation>
    <scope>NUCLEOTIDE SEQUENCE [LARGE SCALE GENOMIC DNA]</scope>
    <source>
        <strain evidence="1 2">AG-B5</strain>
    </source>
</reference>
<sequence>MSETANLQIAQNLQLPPNQSQSTLFPAYLCGIPSKWLLSYSLLQAEHTFSEEQLKIRGSGEPCGEEKMLIQPRVIILLFLNLPESVQLLER</sequence>
<evidence type="ECO:0000313" key="1">
    <source>
        <dbReference type="EMBL" id="KAK9709372.1"/>
    </source>
</evidence>
<name>A0ABR2VXM1_9FUNG</name>
<accession>A0ABR2VXM1</accession>
<comment type="caution">
    <text evidence="1">The sequence shown here is derived from an EMBL/GenBank/DDBJ whole genome shotgun (WGS) entry which is preliminary data.</text>
</comment>
<proteinExistence type="predicted"/>
<evidence type="ECO:0000313" key="2">
    <source>
        <dbReference type="Proteomes" id="UP001479436"/>
    </source>
</evidence>
<protein>
    <submittedName>
        <fullName evidence="1">Uncharacterized protein</fullName>
    </submittedName>
</protein>
<dbReference type="Proteomes" id="UP001479436">
    <property type="component" value="Unassembled WGS sequence"/>
</dbReference>
<organism evidence="1 2">
    <name type="scientific">Basidiobolus ranarum</name>
    <dbReference type="NCBI Taxonomy" id="34480"/>
    <lineage>
        <taxon>Eukaryota</taxon>
        <taxon>Fungi</taxon>
        <taxon>Fungi incertae sedis</taxon>
        <taxon>Zoopagomycota</taxon>
        <taxon>Entomophthoromycotina</taxon>
        <taxon>Basidiobolomycetes</taxon>
        <taxon>Basidiobolales</taxon>
        <taxon>Basidiobolaceae</taxon>
        <taxon>Basidiobolus</taxon>
    </lineage>
</organism>
<dbReference type="EMBL" id="JASJQH010007413">
    <property type="protein sequence ID" value="KAK9709372.1"/>
    <property type="molecule type" value="Genomic_DNA"/>
</dbReference>
<keyword evidence="2" id="KW-1185">Reference proteome</keyword>
<gene>
    <name evidence="1" type="ORF">K7432_009076</name>
</gene>